<dbReference type="EMBL" id="JAPNKE010000002">
    <property type="protein sequence ID" value="MCY1006443.1"/>
    <property type="molecule type" value="Genomic_DNA"/>
</dbReference>
<reference evidence="1" key="1">
    <citation type="submission" date="2022-11" db="EMBL/GenBank/DDBJ databases">
        <title>Minimal conservation of predation-associated metabolite biosynthetic gene clusters underscores biosynthetic potential of Myxococcota including descriptions for ten novel species: Archangium lansinium sp. nov., Myxococcus landrumus sp. nov., Nannocystis bai.</title>
        <authorList>
            <person name="Ahearne A."/>
            <person name="Stevens C."/>
            <person name="Phillips K."/>
        </authorList>
    </citation>
    <scope>NUCLEOTIDE SEQUENCE</scope>
    <source>
        <strain evidence="1">Na p29</strain>
    </source>
</reference>
<gene>
    <name evidence="1" type="ORF">OV079_12910</name>
</gene>
<sequence length="100" mass="11666">MHDLPANHHEALAAPPLCRRLLPRPVPLPRRDEADEHWLAASGLVRGPVVRMAGPYRISGGWWAREVERDYYFAETAHGDIAWLFYDRPRDRWYIHGILD</sequence>
<name>A0A9X3ELW5_9BACT</name>
<keyword evidence="2" id="KW-1185">Reference proteome</keyword>
<organism evidence="1 2">
    <name type="scientific">Nannocystis pusilla</name>
    <dbReference type="NCBI Taxonomy" id="889268"/>
    <lineage>
        <taxon>Bacteria</taxon>
        <taxon>Pseudomonadati</taxon>
        <taxon>Myxococcota</taxon>
        <taxon>Polyangia</taxon>
        <taxon>Nannocystales</taxon>
        <taxon>Nannocystaceae</taxon>
        <taxon>Nannocystis</taxon>
    </lineage>
</organism>
<dbReference type="Proteomes" id="UP001150924">
    <property type="component" value="Unassembled WGS sequence"/>
</dbReference>
<comment type="caution">
    <text evidence="1">The sequence shown here is derived from an EMBL/GenBank/DDBJ whole genome shotgun (WGS) entry which is preliminary data.</text>
</comment>
<protein>
    <recommendedName>
        <fullName evidence="3">DNA polymerase Y family protein</fullName>
    </recommendedName>
</protein>
<proteinExistence type="predicted"/>
<evidence type="ECO:0000313" key="2">
    <source>
        <dbReference type="Proteomes" id="UP001150924"/>
    </source>
</evidence>
<evidence type="ECO:0000313" key="1">
    <source>
        <dbReference type="EMBL" id="MCY1006443.1"/>
    </source>
</evidence>
<dbReference type="RefSeq" id="WP_267768634.1">
    <property type="nucleotide sequence ID" value="NZ_JAPNKE010000002.1"/>
</dbReference>
<dbReference type="AlphaFoldDB" id="A0A9X3ELW5"/>
<evidence type="ECO:0008006" key="3">
    <source>
        <dbReference type="Google" id="ProtNLM"/>
    </source>
</evidence>
<accession>A0A9X3ELW5</accession>